<evidence type="ECO:0000259" key="16">
    <source>
        <dbReference type="PROSITE" id="PS50109"/>
    </source>
</evidence>
<dbReference type="PRINTS" id="PR00344">
    <property type="entry name" value="BCTRLSENSOR"/>
</dbReference>
<keyword evidence="8 15" id="KW-0812">Transmembrane</keyword>
<dbReference type="SMART" id="SM00388">
    <property type="entry name" value="HisKA"/>
    <property type="match status" value="1"/>
</dbReference>
<dbReference type="Gene3D" id="1.10.287.130">
    <property type="match status" value="1"/>
</dbReference>
<dbReference type="Pfam" id="PF02518">
    <property type="entry name" value="HATPase_c"/>
    <property type="match status" value="1"/>
</dbReference>
<dbReference type="CDD" id="cd00075">
    <property type="entry name" value="HATPase"/>
    <property type="match status" value="1"/>
</dbReference>
<dbReference type="InterPro" id="IPR005467">
    <property type="entry name" value="His_kinase_dom"/>
</dbReference>
<dbReference type="GO" id="GO:0005524">
    <property type="term" value="F:ATP binding"/>
    <property type="evidence" value="ECO:0007669"/>
    <property type="project" value="UniProtKB-KW"/>
</dbReference>
<organism evidence="18 19">
    <name type="scientific">Marinobacter lacisalsi</name>
    <dbReference type="NCBI Taxonomy" id="475979"/>
    <lineage>
        <taxon>Bacteria</taxon>
        <taxon>Pseudomonadati</taxon>
        <taxon>Pseudomonadota</taxon>
        <taxon>Gammaproteobacteria</taxon>
        <taxon>Pseudomonadales</taxon>
        <taxon>Marinobacteraceae</taxon>
        <taxon>Marinobacter</taxon>
    </lineage>
</organism>
<keyword evidence="9" id="KW-0547">Nucleotide-binding</keyword>
<keyword evidence="10" id="KW-0418">Kinase</keyword>
<evidence type="ECO:0000256" key="2">
    <source>
        <dbReference type="ARBA" id="ARBA00004429"/>
    </source>
</evidence>
<dbReference type="PANTHER" id="PTHR44936:SF5">
    <property type="entry name" value="SENSOR HISTIDINE KINASE ENVZ"/>
    <property type="match status" value="1"/>
</dbReference>
<accession>A0ABV8QGC3</accession>
<dbReference type="SUPFAM" id="SSF47384">
    <property type="entry name" value="Homodimeric domain of signal transducing histidine kinase"/>
    <property type="match status" value="1"/>
</dbReference>
<dbReference type="RefSeq" id="WP_379886778.1">
    <property type="nucleotide sequence ID" value="NZ_JBHSDI010000012.1"/>
</dbReference>
<keyword evidence="13" id="KW-0902">Two-component regulatory system</keyword>
<keyword evidence="7" id="KW-0808">Transferase</keyword>
<comment type="caution">
    <text evidence="18">The sequence shown here is derived from an EMBL/GenBank/DDBJ whole genome shotgun (WGS) entry which is preliminary data.</text>
</comment>
<dbReference type="CDD" id="cd00082">
    <property type="entry name" value="HisKA"/>
    <property type="match status" value="1"/>
</dbReference>
<dbReference type="PROSITE" id="PS50885">
    <property type="entry name" value="HAMP"/>
    <property type="match status" value="1"/>
</dbReference>
<dbReference type="InterPro" id="IPR003594">
    <property type="entry name" value="HATPase_dom"/>
</dbReference>
<evidence type="ECO:0000256" key="5">
    <source>
        <dbReference type="ARBA" id="ARBA00022519"/>
    </source>
</evidence>
<keyword evidence="14 15" id="KW-0472">Membrane</keyword>
<dbReference type="Pfam" id="PF00512">
    <property type="entry name" value="HisKA"/>
    <property type="match status" value="1"/>
</dbReference>
<dbReference type="InterPro" id="IPR003660">
    <property type="entry name" value="HAMP_dom"/>
</dbReference>
<evidence type="ECO:0000256" key="14">
    <source>
        <dbReference type="ARBA" id="ARBA00023136"/>
    </source>
</evidence>
<keyword evidence="11 18" id="KW-0067">ATP-binding</keyword>
<evidence type="ECO:0000256" key="12">
    <source>
        <dbReference type="ARBA" id="ARBA00022989"/>
    </source>
</evidence>
<dbReference type="InterPro" id="IPR036890">
    <property type="entry name" value="HATPase_C_sf"/>
</dbReference>
<proteinExistence type="predicted"/>
<dbReference type="Gene3D" id="3.30.565.10">
    <property type="entry name" value="Histidine kinase-like ATPase, C-terminal domain"/>
    <property type="match status" value="1"/>
</dbReference>
<dbReference type="CDD" id="cd06225">
    <property type="entry name" value="HAMP"/>
    <property type="match status" value="1"/>
</dbReference>
<evidence type="ECO:0000256" key="15">
    <source>
        <dbReference type="SAM" id="Phobius"/>
    </source>
</evidence>
<dbReference type="InterPro" id="IPR036097">
    <property type="entry name" value="HisK_dim/P_sf"/>
</dbReference>
<dbReference type="Pfam" id="PF00672">
    <property type="entry name" value="HAMP"/>
    <property type="match status" value="1"/>
</dbReference>
<dbReference type="SMART" id="SM00304">
    <property type="entry name" value="HAMP"/>
    <property type="match status" value="1"/>
</dbReference>
<dbReference type="InterPro" id="IPR050980">
    <property type="entry name" value="2C_sensor_his_kinase"/>
</dbReference>
<dbReference type="InterPro" id="IPR003661">
    <property type="entry name" value="HisK_dim/P_dom"/>
</dbReference>
<evidence type="ECO:0000256" key="4">
    <source>
        <dbReference type="ARBA" id="ARBA00022475"/>
    </source>
</evidence>
<reference evidence="19" key="1">
    <citation type="journal article" date="2019" name="Int. J. Syst. Evol. Microbiol.">
        <title>The Global Catalogue of Microorganisms (GCM) 10K type strain sequencing project: providing services to taxonomists for standard genome sequencing and annotation.</title>
        <authorList>
            <consortium name="The Broad Institute Genomics Platform"/>
            <consortium name="The Broad Institute Genome Sequencing Center for Infectious Disease"/>
            <person name="Wu L."/>
            <person name="Ma J."/>
        </authorList>
    </citation>
    <scope>NUCLEOTIDE SEQUENCE [LARGE SCALE GENOMIC DNA]</scope>
    <source>
        <strain evidence="19">CECT 7297</strain>
    </source>
</reference>
<evidence type="ECO:0000256" key="13">
    <source>
        <dbReference type="ARBA" id="ARBA00023012"/>
    </source>
</evidence>
<name>A0ABV8QGC3_9GAMM</name>
<dbReference type="InterPro" id="IPR004358">
    <property type="entry name" value="Sig_transdc_His_kin-like_C"/>
</dbReference>
<keyword evidence="6" id="KW-0597">Phosphoprotein</keyword>
<evidence type="ECO:0000256" key="11">
    <source>
        <dbReference type="ARBA" id="ARBA00022840"/>
    </source>
</evidence>
<keyword evidence="19" id="KW-1185">Reference proteome</keyword>
<dbReference type="SUPFAM" id="SSF55874">
    <property type="entry name" value="ATPase domain of HSP90 chaperone/DNA topoisomerase II/histidine kinase"/>
    <property type="match status" value="1"/>
</dbReference>
<comment type="subcellular location">
    <subcellularLocation>
        <location evidence="2">Cell inner membrane</location>
        <topology evidence="2">Multi-pass membrane protein</topology>
    </subcellularLocation>
</comment>
<evidence type="ECO:0000256" key="1">
    <source>
        <dbReference type="ARBA" id="ARBA00000085"/>
    </source>
</evidence>
<dbReference type="PROSITE" id="PS50109">
    <property type="entry name" value="HIS_KIN"/>
    <property type="match status" value="1"/>
</dbReference>
<feature type="transmembrane region" description="Helical" evidence="15">
    <location>
        <begin position="208"/>
        <end position="226"/>
    </location>
</feature>
<evidence type="ECO:0000313" key="19">
    <source>
        <dbReference type="Proteomes" id="UP001595798"/>
    </source>
</evidence>
<evidence type="ECO:0000256" key="8">
    <source>
        <dbReference type="ARBA" id="ARBA00022692"/>
    </source>
</evidence>
<evidence type="ECO:0000259" key="17">
    <source>
        <dbReference type="PROSITE" id="PS50885"/>
    </source>
</evidence>
<feature type="domain" description="Histidine kinase" evidence="16">
    <location>
        <begin position="287"/>
        <end position="481"/>
    </location>
</feature>
<keyword evidence="4" id="KW-1003">Cell membrane</keyword>
<feature type="domain" description="HAMP" evidence="17">
    <location>
        <begin position="227"/>
        <end position="279"/>
    </location>
</feature>
<protein>
    <recommendedName>
        <fullName evidence="3">histidine kinase</fullName>
        <ecNumber evidence="3">2.7.13.3</ecNumber>
    </recommendedName>
</protein>
<keyword evidence="5" id="KW-0997">Cell inner membrane</keyword>
<dbReference type="SMART" id="SM00387">
    <property type="entry name" value="HATPase_c"/>
    <property type="match status" value="1"/>
</dbReference>
<gene>
    <name evidence="18" type="ORF">ACFOZ5_09345</name>
</gene>
<evidence type="ECO:0000256" key="3">
    <source>
        <dbReference type="ARBA" id="ARBA00012438"/>
    </source>
</evidence>
<evidence type="ECO:0000256" key="7">
    <source>
        <dbReference type="ARBA" id="ARBA00022679"/>
    </source>
</evidence>
<sequence length="481" mass="54054">MKTGRKVWHLVPSSLLGRILLLTSLAMGVAQVVSSVIWVGTFRAQQVEGLVSTTRNLASSAAATTQFFKSLPLQYRHIVLDQLSDMGGSRFFVSLNDKRIDMRALPDSERKRLVKEEVESVLRRRLGKSTNMHVEFVHPDDLRILNTELPLDALPRSWAHYALTLEPIKPPVLVTQVEVADGEWLYLASLLPSPYVSLGDESIPGQQIVFILVMIGVLFPVLAWLVRRQTRPLRKLARAARDLPLDEYQPPLRELGSAEIVAVTRGFNAMRRRLQSYISDRDQLFRAISHDLKTPITRLRLRADLIDDEDIRERFESDLQELELLVKGALQSVKDTDIHENVELVDIEGMLRRMADAYTGDSPAVVVEGSCSPYRGKPLALKRCLGNLVDNAIKYGEIATISVEDSPEQLIIHVRDHGPGIPEAELERIFEPYYRLGQEHRRGHGLGLGIARNIAQTHGGDLEIANWPEGGLDVTLTLPRH</sequence>
<evidence type="ECO:0000256" key="6">
    <source>
        <dbReference type="ARBA" id="ARBA00022553"/>
    </source>
</evidence>
<comment type="catalytic activity">
    <reaction evidence="1">
        <text>ATP + protein L-histidine = ADP + protein N-phospho-L-histidine.</text>
        <dbReference type="EC" id="2.7.13.3"/>
    </reaction>
</comment>
<dbReference type="PANTHER" id="PTHR44936">
    <property type="entry name" value="SENSOR PROTEIN CREC"/>
    <property type="match status" value="1"/>
</dbReference>
<dbReference type="EC" id="2.7.13.3" evidence="3"/>
<keyword evidence="12 15" id="KW-1133">Transmembrane helix</keyword>
<dbReference type="Proteomes" id="UP001595798">
    <property type="component" value="Unassembled WGS sequence"/>
</dbReference>
<evidence type="ECO:0000256" key="9">
    <source>
        <dbReference type="ARBA" id="ARBA00022741"/>
    </source>
</evidence>
<dbReference type="EMBL" id="JBHSDI010000012">
    <property type="protein sequence ID" value="MFC4259231.1"/>
    <property type="molecule type" value="Genomic_DNA"/>
</dbReference>
<evidence type="ECO:0000313" key="18">
    <source>
        <dbReference type="EMBL" id="MFC4259231.1"/>
    </source>
</evidence>
<evidence type="ECO:0000256" key="10">
    <source>
        <dbReference type="ARBA" id="ARBA00022777"/>
    </source>
</evidence>